<gene>
    <name evidence="1" type="ORF">L9F63_015331</name>
</gene>
<protein>
    <submittedName>
        <fullName evidence="1">Uncharacterized protein</fullName>
    </submittedName>
</protein>
<feature type="non-terminal residue" evidence="1">
    <location>
        <position position="1"/>
    </location>
</feature>
<comment type="caution">
    <text evidence="1">The sequence shown here is derived from an EMBL/GenBank/DDBJ whole genome shotgun (WGS) entry which is preliminary data.</text>
</comment>
<organism evidence="1 2">
    <name type="scientific">Diploptera punctata</name>
    <name type="common">Pacific beetle cockroach</name>
    <dbReference type="NCBI Taxonomy" id="6984"/>
    <lineage>
        <taxon>Eukaryota</taxon>
        <taxon>Metazoa</taxon>
        <taxon>Ecdysozoa</taxon>
        <taxon>Arthropoda</taxon>
        <taxon>Hexapoda</taxon>
        <taxon>Insecta</taxon>
        <taxon>Pterygota</taxon>
        <taxon>Neoptera</taxon>
        <taxon>Polyneoptera</taxon>
        <taxon>Dictyoptera</taxon>
        <taxon>Blattodea</taxon>
        <taxon>Blaberoidea</taxon>
        <taxon>Blaberidae</taxon>
        <taxon>Diplopterinae</taxon>
        <taxon>Diploptera</taxon>
    </lineage>
</organism>
<reference evidence="1" key="1">
    <citation type="journal article" date="2023" name="IScience">
        <title>Live-bearing cockroach genome reveals convergent evolutionary mechanisms linked to viviparity in insects and beyond.</title>
        <authorList>
            <person name="Fouks B."/>
            <person name="Harrison M.C."/>
            <person name="Mikhailova A.A."/>
            <person name="Marchal E."/>
            <person name="English S."/>
            <person name="Carruthers M."/>
            <person name="Jennings E.C."/>
            <person name="Chiamaka E.L."/>
            <person name="Frigard R.A."/>
            <person name="Pippel M."/>
            <person name="Attardo G.M."/>
            <person name="Benoit J.B."/>
            <person name="Bornberg-Bauer E."/>
            <person name="Tobe S.S."/>
        </authorList>
    </citation>
    <scope>NUCLEOTIDE SEQUENCE</scope>
    <source>
        <strain evidence="1">Stay&amp;Tobe</strain>
    </source>
</reference>
<dbReference type="AlphaFoldDB" id="A0AAD8A767"/>
<dbReference type="Proteomes" id="UP001233999">
    <property type="component" value="Unassembled WGS sequence"/>
</dbReference>
<dbReference type="EMBL" id="JASPKZ010003792">
    <property type="protein sequence ID" value="KAJ9593012.1"/>
    <property type="molecule type" value="Genomic_DNA"/>
</dbReference>
<feature type="non-terminal residue" evidence="1">
    <location>
        <position position="55"/>
    </location>
</feature>
<accession>A0AAD8A767</accession>
<reference evidence="1" key="2">
    <citation type="submission" date="2023-05" db="EMBL/GenBank/DDBJ databases">
        <authorList>
            <person name="Fouks B."/>
        </authorList>
    </citation>
    <scope>NUCLEOTIDE SEQUENCE</scope>
    <source>
        <strain evidence="1">Stay&amp;Tobe</strain>
        <tissue evidence="1">Testes</tissue>
    </source>
</reference>
<sequence length="55" mass="6627">RITHGHYIFWQKCERNFIKCGQNTLSSLWNLPDQDLSDVIPMTKTIFRLVKTYLR</sequence>
<evidence type="ECO:0000313" key="2">
    <source>
        <dbReference type="Proteomes" id="UP001233999"/>
    </source>
</evidence>
<name>A0AAD8A767_DIPPU</name>
<keyword evidence="2" id="KW-1185">Reference proteome</keyword>
<proteinExistence type="predicted"/>
<evidence type="ECO:0000313" key="1">
    <source>
        <dbReference type="EMBL" id="KAJ9593012.1"/>
    </source>
</evidence>